<dbReference type="GO" id="GO:0005615">
    <property type="term" value="C:extracellular space"/>
    <property type="evidence" value="ECO:0007669"/>
    <property type="project" value="TreeGrafter"/>
</dbReference>
<dbReference type="GO" id="GO:0031012">
    <property type="term" value="C:extracellular matrix"/>
    <property type="evidence" value="ECO:0007669"/>
    <property type="project" value="TreeGrafter"/>
</dbReference>
<reference evidence="1 2" key="1">
    <citation type="submission" date="2023-11" db="EMBL/GenBank/DDBJ databases">
        <authorList>
            <person name="Okamura Y."/>
        </authorList>
    </citation>
    <scope>NUCLEOTIDE SEQUENCE [LARGE SCALE GENOMIC DNA]</scope>
</reference>
<dbReference type="Proteomes" id="UP001497472">
    <property type="component" value="Unassembled WGS sequence"/>
</dbReference>
<comment type="caution">
    <text evidence="1">The sequence shown here is derived from an EMBL/GenBank/DDBJ whole genome shotgun (WGS) entry which is preliminary data.</text>
</comment>
<organism evidence="1 2">
    <name type="scientific">Leptosia nina</name>
    <dbReference type="NCBI Taxonomy" id="320188"/>
    <lineage>
        <taxon>Eukaryota</taxon>
        <taxon>Metazoa</taxon>
        <taxon>Ecdysozoa</taxon>
        <taxon>Arthropoda</taxon>
        <taxon>Hexapoda</taxon>
        <taxon>Insecta</taxon>
        <taxon>Pterygota</taxon>
        <taxon>Neoptera</taxon>
        <taxon>Endopterygota</taxon>
        <taxon>Lepidoptera</taxon>
        <taxon>Glossata</taxon>
        <taxon>Ditrysia</taxon>
        <taxon>Papilionoidea</taxon>
        <taxon>Pieridae</taxon>
        <taxon>Pierinae</taxon>
        <taxon>Leptosia</taxon>
    </lineage>
</organism>
<name>A0AAV1IUJ6_9NEOP</name>
<dbReference type="PANTHER" id="PTHR46145">
    <property type="entry name" value="HEPARANASE"/>
    <property type="match status" value="1"/>
</dbReference>
<proteinExistence type="predicted"/>
<evidence type="ECO:0008006" key="3">
    <source>
        <dbReference type="Google" id="ProtNLM"/>
    </source>
</evidence>
<evidence type="ECO:0000313" key="1">
    <source>
        <dbReference type="EMBL" id="CAK1540889.1"/>
    </source>
</evidence>
<evidence type="ECO:0000313" key="2">
    <source>
        <dbReference type="Proteomes" id="UP001497472"/>
    </source>
</evidence>
<dbReference type="AlphaFoldDB" id="A0AAV1IUJ6"/>
<dbReference type="PANTHER" id="PTHR46145:SF4">
    <property type="entry name" value="HEPARANASE"/>
    <property type="match status" value="1"/>
</dbReference>
<dbReference type="Gene3D" id="3.20.20.80">
    <property type="entry name" value="Glycosidases"/>
    <property type="match status" value="1"/>
</dbReference>
<accession>A0AAV1IUJ6</accession>
<gene>
    <name evidence="1" type="ORF">LNINA_LOCUS909</name>
</gene>
<sequence length="753" mass="85422">MESFYIFVFCLTAVRCDIYNVQINTDRHVNLVDERFLSFAIDPTHLFASIGKYNSKECSCMASALAPAYLRVAGPSTSRLTFANNSIVLRDSLKKQSAQGGDIRTVAPRQWQRFAKWANNTELDIVFALNSVEKTESGMWDPNTALSVLTAADTFGIDDIFWQLGYECKNQSIEEYFNDLETLRVIIETFPRPRWKVVGGDVTECLQVDSKSDFKDYVTLSNDMMDAIMLNGNSSSRELERMAERDRAKLLRLLTRSDVPLWLTEHSSAETELQRAAEWLASLGFSARNGFSVHYRDLLPEELHEPTLSFYMALLFKNLVGPRVLDVAVDISKATLFAHCTSLHHKPISGALTFYGANMDDEPARFSLKMSKREEGGDIMQFILGHDENENIVVNSHAMYYEGDIRPVVKRVRPYKTLLITLPPKSFGFWVLANTQIEACRNVDEENGEESLDVVTSTREPPLLKVKRSLATGDPDPLGEIFKVPDNYIALDKNAALKDRVDSINRDLKKMQSVFQEKMNNDALSRLRRHVSILRDQSLLHRNKIMRRMPYGSTLINKLLGITDSLKRPVGSLKKVALRKRPLQNQTDIRNPKQRNEQKKSINANFISRPFVVVKKKNVDSNIRSQRVDGGEAALRKRRSISGKGLSKFSQNSIDLSSKESLQFSKVLQKIKKISDIPLGIDISRTNNDYEDPENDGYVNALQTNVEKDDALIDIDENPNVGLITSTFEDLLSILSGLHTKFKRVWDTMTLLE</sequence>
<dbReference type="EMBL" id="CAVLEF010000002">
    <property type="protein sequence ID" value="CAK1540889.1"/>
    <property type="molecule type" value="Genomic_DNA"/>
</dbReference>
<protein>
    <recommendedName>
        <fullName evidence="3">Heparanase</fullName>
    </recommendedName>
</protein>
<keyword evidence="2" id="KW-1185">Reference proteome</keyword>